<sequence length="82" mass="9683">MNSNVNNTLSKFRRCLISLYFFIVSSSVFLCRELAHRLLPPSSFSLHQQFLGFCFLHRRARFFISHGFGVRAWNIVSQHVYE</sequence>
<name>A0AAN9JT42_CLITE</name>
<accession>A0AAN9JT42</accession>
<protein>
    <submittedName>
        <fullName evidence="1">Uncharacterized protein</fullName>
    </submittedName>
</protein>
<reference evidence="1 2" key="1">
    <citation type="submission" date="2024-01" db="EMBL/GenBank/DDBJ databases">
        <title>The genomes of 5 underutilized Papilionoideae crops provide insights into root nodulation and disease resistance.</title>
        <authorList>
            <person name="Yuan L."/>
        </authorList>
    </citation>
    <scope>NUCLEOTIDE SEQUENCE [LARGE SCALE GENOMIC DNA]</scope>
    <source>
        <strain evidence="1">LY-2023</strain>
        <tissue evidence="1">Leaf</tissue>
    </source>
</reference>
<evidence type="ECO:0000313" key="1">
    <source>
        <dbReference type="EMBL" id="KAK7303809.1"/>
    </source>
</evidence>
<dbReference type="EMBL" id="JAYKXN010000003">
    <property type="protein sequence ID" value="KAK7303809.1"/>
    <property type="molecule type" value="Genomic_DNA"/>
</dbReference>
<gene>
    <name evidence="1" type="ORF">RJT34_14726</name>
</gene>
<comment type="caution">
    <text evidence="1">The sequence shown here is derived from an EMBL/GenBank/DDBJ whole genome shotgun (WGS) entry which is preliminary data.</text>
</comment>
<keyword evidence="2" id="KW-1185">Reference proteome</keyword>
<evidence type="ECO:0000313" key="2">
    <source>
        <dbReference type="Proteomes" id="UP001359559"/>
    </source>
</evidence>
<organism evidence="1 2">
    <name type="scientific">Clitoria ternatea</name>
    <name type="common">Butterfly pea</name>
    <dbReference type="NCBI Taxonomy" id="43366"/>
    <lineage>
        <taxon>Eukaryota</taxon>
        <taxon>Viridiplantae</taxon>
        <taxon>Streptophyta</taxon>
        <taxon>Embryophyta</taxon>
        <taxon>Tracheophyta</taxon>
        <taxon>Spermatophyta</taxon>
        <taxon>Magnoliopsida</taxon>
        <taxon>eudicotyledons</taxon>
        <taxon>Gunneridae</taxon>
        <taxon>Pentapetalae</taxon>
        <taxon>rosids</taxon>
        <taxon>fabids</taxon>
        <taxon>Fabales</taxon>
        <taxon>Fabaceae</taxon>
        <taxon>Papilionoideae</taxon>
        <taxon>50 kb inversion clade</taxon>
        <taxon>NPAAA clade</taxon>
        <taxon>indigoferoid/millettioid clade</taxon>
        <taxon>Phaseoleae</taxon>
        <taxon>Clitoria</taxon>
    </lineage>
</organism>
<dbReference type="AlphaFoldDB" id="A0AAN9JT42"/>
<proteinExistence type="predicted"/>
<dbReference type="Proteomes" id="UP001359559">
    <property type="component" value="Unassembled WGS sequence"/>
</dbReference>